<evidence type="ECO:0000256" key="1">
    <source>
        <dbReference type="SAM" id="SignalP"/>
    </source>
</evidence>
<organism evidence="2 3">
    <name type="scientific">Nocardioides agri</name>
    <dbReference type="NCBI Taxonomy" id="2682843"/>
    <lineage>
        <taxon>Bacteria</taxon>
        <taxon>Bacillati</taxon>
        <taxon>Actinomycetota</taxon>
        <taxon>Actinomycetes</taxon>
        <taxon>Propionibacteriales</taxon>
        <taxon>Nocardioidaceae</taxon>
        <taxon>Nocardioides</taxon>
    </lineage>
</organism>
<evidence type="ECO:0000313" key="3">
    <source>
        <dbReference type="Proteomes" id="UP000473525"/>
    </source>
</evidence>
<comment type="caution">
    <text evidence="2">The sequence shown here is derived from an EMBL/GenBank/DDBJ whole genome shotgun (WGS) entry which is preliminary data.</text>
</comment>
<reference evidence="2 3" key="1">
    <citation type="submission" date="2019-12" db="EMBL/GenBank/DDBJ databases">
        <authorList>
            <person name="Huq M.A."/>
        </authorList>
    </citation>
    <scope>NUCLEOTIDE SEQUENCE [LARGE SCALE GENOMIC DNA]</scope>
    <source>
        <strain evidence="2 3">MAH-18</strain>
    </source>
</reference>
<accession>A0A6L6XMP5</accession>
<feature type="signal peptide" evidence="1">
    <location>
        <begin position="1"/>
        <end position="26"/>
    </location>
</feature>
<name>A0A6L6XMP5_9ACTN</name>
<sequence length="276" mass="28694">MVSIRQAAAAATAAASALCVSSPATAAPSSMLHERDCVEVTLPRAVDSAETRALVPSRYDLTPLVGPNGIVAARLWVYTYTCESITVDGVPAHGADGRSTVSIGAVQVAARDGEPVDGFATYVLWYATDDPVAFAHLRARGWPAERLTADTEATLDIGAAGAPSAGTWRVDAPGVAYKLRAVSTEPAPEPVDGGISFFHDGHRGDLEMAVSNEELATSPAALQADFRRAGPLPDLLLNPANAVIPAGVGINDDGIYSAPMFIYARGSWTSEVRPAP</sequence>
<dbReference type="AlphaFoldDB" id="A0A6L6XMP5"/>
<dbReference type="Proteomes" id="UP000473525">
    <property type="component" value="Unassembled WGS sequence"/>
</dbReference>
<evidence type="ECO:0000313" key="2">
    <source>
        <dbReference type="EMBL" id="MVQ48003.1"/>
    </source>
</evidence>
<dbReference type="RefSeq" id="WP_157340107.1">
    <property type="nucleotide sequence ID" value="NZ_WSEK01000004.1"/>
</dbReference>
<evidence type="ECO:0008006" key="4">
    <source>
        <dbReference type="Google" id="ProtNLM"/>
    </source>
</evidence>
<feature type="chain" id="PRO_5027118489" description="Acetoacetate decarboxylase" evidence="1">
    <location>
        <begin position="27"/>
        <end position="276"/>
    </location>
</feature>
<dbReference type="EMBL" id="WSEK01000004">
    <property type="protein sequence ID" value="MVQ48003.1"/>
    <property type="molecule type" value="Genomic_DNA"/>
</dbReference>
<keyword evidence="3" id="KW-1185">Reference proteome</keyword>
<protein>
    <recommendedName>
        <fullName evidence="4">Acetoacetate decarboxylase</fullName>
    </recommendedName>
</protein>
<gene>
    <name evidence="2" type="ORF">GON03_02345</name>
</gene>
<proteinExistence type="predicted"/>
<keyword evidence="1" id="KW-0732">Signal</keyword>